<dbReference type="AlphaFoldDB" id="A0A9X4XNF0"/>
<name>A0A9X4XNF0_9BRAD</name>
<dbReference type="InterPro" id="IPR014914">
    <property type="entry name" value="RES_dom"/>
</dbReference>
<dbReference type="SMART" id="SM00953">
    <property type="entry name" value="RES"/>
    <property type="match status" value="1"/>
</dbReference>
<evidence type="ECO:0000313" key="2">
    <source>
        <dbReference type="EMBL" id="MTW18345.1"/>
    </source>
</evidence>
<comment type="caution">
    <text evidence="2">The sequence shown here is derived from an EMBL/GenBank/DDBJ whole genome shotgun (WGS) entry which is preliminary data.</text>
</comment>
<gene>
    <name evidence="2" type="ORF">GJ689_19265</name>
</gene>
<protein>
    <submittedName>
        <fullName evidence="2">RES domain-containing protein</fullName>
    </submittedName>
</protein>
<evidence type="ECO:0000259" key="1">
    <source>
        <dbReference type="SMART" id="SM00953"/>
    </source>
</evidence>
<sequence>MSSPIWTHVALSSELRRFDGACWRLVEAQHRVSTLKLTDTLAEQALLEGLIDETKPAIPPECRHLDFLLATPFRYGAVYPNGSRFRRAGRTLGVYYAAENPTTAVAEMAFYRLLFFAESPDTPWPSDAAEYTAFSATVATARLLDLTAEPLSADSGLWTDLTDYSHCQTFADAARAADADVIRYQSVRDPAEGGNLAIMLCRVFSKPAPVDRQTWRMRLSASGVQALCEFPRQAVEFGRDAFAADPRIAALNWERGDA</sequence>
<reference evidence="2 3" key="1">
    <citation type="submission" date="2019-11" db="EMBL/GenBank/DDBJ databases">
        <title>Whole-genome sequence of Rhodoplanes serenus DSM 18633, type strain.</title>
        <authorList>
            <person name="Kyndt J.A."/>
            <person name="Meyer T.E."/>
        </authorList>
    </citation>
    <scope>NUCLEOTIDE SEQUENCE [LARGE SCALE GENOMIC DNA]</scope>
    <source>
        <strain evidence="2 3">DSM 18633</strain>
    </source>
</reference>
<dbReference type="RefSeq" id="WP_155480804.1">
    <property type="nucleotide sequence ID" value="NZ_WNKV01000016.1"/>
</dbReference>
<organism evidence="2 3">
    <name type="scientific">Rhodoplanes serenus</name>
    <dbReference type="NCBI Taxonomy" id="200615"/>
    <lineage>
        <taxon>Bacteria</taxon>
        <taxon>Pseudomonadati</taxon>
        <taxon>Pseudomonadota</taxon>
        <taxon>Alphaproteobacteria</taxon>
        <taxon>Hyphomicrobiales</taxon>
        <taxon>Nitrobacteraceae</taxon>
        <taxon>Rhodoplanes</taxon>
    </lineage>
</organism>
<feature type="domain" description="RES" evidence="1">
    <location>
        <begin position="72"/>
        <end position="210"/>
    </location>
</feature>
<dbReference type="EMBL" id="WNKV01000016">
    <property type="protein sequence ID" value="MTW18345.1"/>
    <property type="molecule type" value="Genomic_DNA"/>
</dbReference>
<evidence type="ECO:0000313" key="3">
    <source>
        <dbReference type="Proteomes" id="UP000438991"/>
    </source>
</evidence>
<accession>A0A9X4XNF0</accession>
<dbReference type="Pfam" id="PF08808">
    <property type="entry name" value="RES"/>
    <property type="match status" value="1"/>
</dbReference>
<dbReference type="Proteomes" id="UP000438991">
    <property type="component" value="Unassembled WGS sequence"/>
</dbReference>
<proteinExistence type="predicted"/>